<protein>
    <recommendedName>
        <fullName evidence="8">Peptidase S8/S53 domain-containing protein</fullName>
    </recommendedName>
</protein>
<dbReference type="Gene3D" id="3.40.50.200">
    <property type="entry name" value="Peptidase S8/S53 domain"/>
    <property type="match status" value="1"/>
</dbReference>
<evidence type="ECO:0000256" key="3">
    <source>
        <dbReference type="ARBA" id="ARBA00022801"/>
    </source>
</evidence>
<feature type="transmembrane region" description="Helical" evidence="7">
    <location>
        <begin position="478"/>
        <end position="499"/>
    </location>
</feature>
<comment type="caution">
    <text evidence="9">The sequence shown here is derived from an EMBL/GenBank/DDBJ whole genome shotgun (WGS) entry which is preliminary data.</text>
</comment>
<evidence type="ECO:0000313" key="9">
    <source>
        <dbReference type="EMBL" id="TDD70833.1"/>
    </source>
</evidence>
<dbReference type="InterPro" id="IPR036852">
    <property type="entry name" value="Peptidase_S8/S53_dom_sf"/>
</dbReference>
<feature type="active site" description="Charge relay system" evidence="5">
    <location>
        <position position="377"/>
    </location>
</feature>
<dbReference type="InterPro" id="IPR000209">
    <property type="entry name" value="Peptidase_S8/S53_dom"/>
</dbReference>
<evidence type="ECO:0000313" key="10">
    <source>
        <dbReference type="Proteomes" id="UP000294513"/>
    </source>
</evidence>
<gene>
    <name evidence="9" type="ORF">E1298_36355</name>
</gene>
<dbReference type="Pfam" id="PF00082">
    <property type="entry name" value="Peptidase_S8"/>
    <property type="match status" value="1"/>
</dbReference>
<feature type="active site" description="Charge relay system" evidence="5">
    <location>
        <position position="218"/>
    </location>
</feature>
<evidence type="ECO:0000256" key="2">
    <source>
        <dbReference type="ARBA" id="ARBA00022670"/>
    </source>
</evidence>
<keyword evidence="7" id="KW-1133">Transmembrane helix</keyword>
<keyword evidence="7" id="KW-0472">Membrane</keyword>
<evidence type="ECO:0000256" key="6">
    <source>
        <dbReference type="SAM" id="MobiDB-lite"/>
    </source>
</evidence>
<evidence type="ECO:0000259" key="8">
    <source>
        <dbReference type="Pfam" id="PF00082"/>
    </source>
</evidence>
<keyword evidence="10" id="KW-1185">Reference proteome</keyword>
<feature type="non-terminal residue" evidence="9">
    <location>
        <position position="519"/>
    </location>
</feature>
<evidence type="ECO:0000256" key="5">
    <source>
        <dbReference type="PROSITE-ProRule" id="PRU01240"/>
    </source>
</evidence>
<keyword evidence="2 5" id="KW-0645">Protease</keyword>
<dbReference type="Proteomes" id="UP000294513">
    <property type="component" value="Unassembled WGS sequence"/>
</dbReference>
<evidence type="ECO:0000256" key="1">
    <source>
        <dbReference type="ARBA" id="ARBA00011073"/>
    </source>
</evidence>
<evidence type="ECO:0000256" key="4">
    <source>
        <dbReference type="ARBA" id="ARBA00022825"/>
    </source>
</evidence>
<reference evidence="9 10" key="1">
    <citation type="submission" date="2019-03" db="EMBL/GenBank/DDBJ databases">
        <title>Draft genome sequences of novel Actinobacteria.</title>
        <authorList>
            <person name="Sahin N."/>
            <person name="Ay H."/>
            <person name="Saygin H."/>
        </authorList>
    </citation>
    <scope>NUCLEOTIDE SEQUENCE [LARGE SCALE GENOMIC DNA]</scope>
    <source>
        <strain evidence="9 10">H3C3</strain>
    </source>
</reference>
<dbReference type="AlphaFoldDB" id="A0A4R5AEA6"/>
<dbReference type="GO" id="GO:0006508">
    <property type="term" value="P:proteolysis"/>
    <property type="evidence" value="ECO:0007669"/>
    <property type="project" value="UniProtKB-KW"/>
</dbReference>
<sequence length="519" mass="52295">MAEHGFVGRADGGPARMCGYSSSEQRGRSSSQAGKAGLLLPALPFGRAVSTSSGARGRVLAVTTVVAVVALADLMAFRRGAAEPGGPVVAAQCLSARAGTPSSRGVASTLRVRCDDDATTKVRVAGAGGLGMVGLAMAPAAAAHATPGPGPNQWWFDSWGIQQDVWPITKGKGVTVAVLDTGVNARLPDMGPAVVPGGDVTGKGGDGREDFDTHDNGHGTGMASLIASQGTKTGFVGIAPEAKILPVTSPAVTGPTTAKAIRFAVDHGAKVVNMSQSSLGANLYPNQCPPELLEAVKYAADNNVVLVASAGNTGDVDNKPNYPGSCPGVLAVGALAQNGKPWASTQRQNYVTVGAPGAGVGWINKEGHAYDAGEGTSQASALAAGAVALVRSRYPQMPARQVVQRITNTAKDFGTPGRDDQLGYGVISIPRALKQKVGANAPNPVYERLDKAAAKSPGGSGATAPKAKDNDDSSGSGMLLLVGGIVVVAVLAVGGFLLLRKRGSQTPGPQPTGPQPGMP</sequence>
<dbReference type="SUPFAM" id="SSF52743">
    <property type="entry name" value="Subtilisin-like"/>
    <property type="match status" value="1"/>
</dbReference>
<name>A0A4R5AEA6_9ACTN</name>
<dbReference type="InterPro" id="IPR015500">
    <property type="entry name" value="Peptidase_S8_subtilisin-rel"/>
</dbReference>
<dbReference type="PRINTS" id="PR00723">
    <property type="entry name" value="SUBTILISIN"/>
</dbReference>
<proteinExistence type="inferred from homology"/>
<organism evidence="9 10">
    <name type="scientific">Actinomadura rubrisoli</name>
    <dbReference type="NCBI Taxonomy" id="2530368"/>
    <lineage>
        <taxon>Bacteria</taxon>
        <taxon>Bacillati</taxon>
        <taxon>Actinomycetota</taxon>
        <taxon>Actinomycetes</taxon>
        <taxon>Streptosporangiales</taxon>
        <taxon>Thermomonosporaceae</taxon>
        <taxon>Actinomadura</taxon>
    </lineage>
</organism>
<keyword evidence="7" id="KW-0812">Transmembrane</keyword>
<feature type="compositionally biased region" description="Low complexity" evidence="6">
    <location>
        <begin position="454"/>
        <end position="465"/>
    </location>
</feature>
<dbReference type="PROSITE" id="PS51892">
    <property type="entry name" value="SUBTILASE"/>
    <property type="match status" value="1"/>
</dbReference>
<dbReference type="PANTHER" id="PTHR43806">
    <property type="entry name" value="PEPTIDASE S8"/>
    <property type="match status" value="1"/>
</dbReference>
<dbReference type="OrthoDB" id="3530033at2"/>
<accession>A0A4R5AEA6</accession>
<keyword evidence="4 5" id="KW-0720">Serine protease</keyword>
<dbReference type="PANTHER" id="PTHR43806:SF11">
    <property type="entry name" value="CEREVISIN-RELATED"/>
    <property type="match status" value="1"/>
</dbReference>
<evidence type="ECO:0000256" key="7">
    <source>
        <dbReference type="SAM" id="Phobius"/>
    </source>
</evidence>
<keyword evidence="3 5" id="KW-0378">Hydrolase</keyword>
<dbReference type="InterPro" id="IPR050131">
    <property type="entry name" value="Peptidase_S8_subtilisin-like"/>
</dbReference>
<dbReference type="GO" id="GO:0004252">
    <property type="term" value="F:serine-type endopeptidase activity"/>
    <property type="evidence" value="ECO:0007669"/>
    <property type="project" value="UniProtKB-UniRule"/>
</dbReference>
<feature type="domain" description="Peptidase S8/S53" evidence="8">
    <location>
        <begin position="171"/>
        <end position="425"/>
    </location>
</feature>
<comment type="similarity">
    <text evidence="1 5">Belongs to the peptidase S8 family.</text>
</comment>
<dbReference type="EMBL" id="SMKU01000299">
    <property type="protein sequence ID" value="TDD70833.1"/>
    <property type="molecule type" value="Genomic_DNA"/>
</dbReference>
<feature type="region of interest" description="Disordered" evidence="6">
    <location>
        <begin position="452"/>
        <end position="472"/>
    </location>
</feature>
<feature type="active site" description="Charge relay system" evidence="5">
    <location>
        <position position="180"/>
    </location>
</feature>